<keyword evidence="5" id="KW-0732">Signal</keyword>
<dbReference type="CDD" id="cd16143">
    <property type="entry name" value="ARS_like"/>
    <property type="match status" value="1"/>
</dbReference>
<evidence type="ECO:0000256" key="4">
    <source>
        <dbReference type="ARBA" id="ARBA00022837"/>
    </source>
</evidence>
<keyword evidence="4" id="KW-0106">Calcium</keyword>
<name>A0ABT8LEZ3_9BACT</name>
<evidence type="ECO:0000313" key="7">
    <source>
        <dbReference type="EMBL" id="MDN5216349.1"/>
    </source>
</evidence>
<reference evidence="7" key="1">
    <citation type="submission" date="2023-06" db="EMBL/GenBank/DDBJ databases">
        <title>Genomic of Agaribacillus aureum.</title>
        <authorList>
            <person name="Wang G."/>
        </authorList>
    </citation>
    <scope>NUCLEOTIDE SEQUENCE</scope>
    <source>
        <strain evidence="7">BMA12</strain>
    </source>
</reference>
<dbReference type="SUPFAM" id="SSF53649">
    <property type="entry name" value="Alkaline phosphatase-like"/>
    <property type="match status" value="1"/>
</dbReference>
<dbReference type="PANTHER" id="PTHR42693">
    <property type="entry name" value="ARYLSULFATASE FAMILY MEMBER"/>
    <property type="match status" value="1"/>
</dbReference>
<evidence type="ECO:0000256" key="5">
    <source>
        <dbReference type="SAM" id="SignalP"/>
    </source>
</evidence>
<evidence type="ECO:0000256" key="1">
    <source>
        <dbReference type="ARBA" id="ARBA00008779"/>
    </source>
</evidence>
<evidence type="ECO:0000259" key="6">
    <source>
        <dbReference type="Pfam" id="PF00884"/>
    </source>
</evidence>
<dbReference type="PANTHER" id="PTHR42693:SF53">
    <property type="entry name" value="ENDO-4-O-SULFATASE"/>
    <property type="match status" value="1"/>
</dbReference>
<keyword evidence="2" id="KW-0479">Metal-binding</keyword>
<dbReference type="Proteomes" id="UP001172083">
    <property type="component" value="Unassembled WGS sequence"/>
</dbReference>
<keyword evidence="8" id="KW-1185">Reference proteome</keyword>
<dbReference type="PROSITE" id="PS00523">
    <property type="entry name" value="SULFATASE_1"/>
    <property type="match status" value="1"/>
</dbReference>
<dbReference type="RefSeq" id="WP_346761687.1">
    <property type="nucleotide sequence ID" value="NZ_JAUJEB010000008.1"/>
</dbReference>
<dbReference type="InterPro" id="IPR024607">
    <property type="entry name" value="Sulfatase_CS"/>
</dbReference>
<feature type="domain" description="Sulfatase N-terminal" evidence="6">
    <location>
        <begin position="38"/>
        <end position="398"/>
    </location>
</feature>
<dbReference type="InterPro" id="IPR017850">
    <property type="entry name" value="Alkaline_phosphatase_core_sf"/>
</dbReference>
<dbReference type="Gene3D" id="3.30.1120.10">
    <property type="match status" value="1"/>
</dbReference>
<dbReference type="InterPro" id="IPR000917">
    <property type="entry name" value="Sulfatase_N"/>
</dbReference>
<evidence type="ECO:0000256" key="3">
    <source>
        <dbReference type="ARBA" id="ARBA00022801"/>
    </source>
</evidence>
<comment type="similarity">
    <text evidence="1">Belongs to the sulfatase family.</text>
</comment>
<feature type="signal peptide" evidence="5">
    <location>
        <begin position="1"/>
        <end position="31"/>
    </location>
</feature>
<evidence type="ECO:0000313" key="8">
    <source>
        <dbReference type="Proteomes" id="UP001172083"/>
    </source>
</evidence>
<dbReference type="PROSITE" id="PS00149">
    <property type="entry name" value="SULFATASE_2"/>
    <property type="match status" value="1"/>
</dbReference>
<organism evidence="7 8">
    <name type="scientific">Agaribacillus aureus</name>
    <dbReference type="NCBI Taxonomy" id="3051825"/>
    <lineage>
        <taxon>Bacteria</taxon>
        <taxon>Pseudomonadati</taxon>
        <taxon>Bacteroidota</taxon>
        <taxon>Cytophagia</taxon>
        <taxon>Cytophagales</taxon>
        <taxon>Splendidivirgaceae</taxon>
        <taxon>Agaribacillus</taxon>
    </lineage>
</organism>
<gene>
    <name evidence="7" type="ORF">QQ020_30050</name>
</gene>
<dbReference type="InterPro" id="IPR050738">
    <property type="entry name" value="Sulfatase"/>
</dbReference>
<accession>A0ABT8LEZ3</accession>
<keyword evidence="3" id="KW-0378">Hydrolase</keyword>
<dbReference type="Pfam" id="PF00884">
    <property type="entry name" value="Sulfatase"/>
    <property type="match status" value="1"/>
</dbReference>
<protein>
    <submittedName>
        <fullName evidence="7">Arylsulfatase</fullName>
    </submittedName>
</protein>
<comment type="caution">
    <text evidence="7">The sequence shown here is derived from an EMBL/GenBank/DDBJ whole genome shotgun (WGS) entry which is preliminary data.</text>
</comment>
<feature type="chain" id="PRO_5047335229" evidence="5">
    <location>
        <begin position="32"/>
        <end position="524"/>
    </location>
</feature>
<proteinExistence type="inferred from homology"/>
<evidence type="ECO:0000256" key="2">
    <source>
        <dbReference type="ARBA" id="ARBA00022723"/>
    </source>
</evidence>
<sequence length="524" mass="59884">MYLPQRLRKINVKIAIALGFSLMVLTFTNCSQVENQPPNIVIIYADDMGFGDLNCQNPASKIPTPNLDRLASGGMRFTDAHSSSGICSPSRFALLTGTYHWRRQHGIVGAFGKPFFKDSDITLPQLLKERGYNTACIGKWHLGWDWEFKNEPSGEVMQWGRMRKFYLAKDIDWSKPITGGPLDRGFDYYFGDGTINFPPYAWMENNTFIQVPTAVMDINNIGFDTKEGQWEFRPGPMVEGWNPYDVLPTLAKKTVAWINERDNNKPFFLYFALPSPHAPIIPNDEFDGKSQAGGYGDFMFQTDWVIGEVLKALKKKGLEENTIIIFSADNGPEKYAFDRAHRYDHFSMGNFRGLKRDVWEGGHHVPFIIKWPGHVEGGTVSDEVISQVDIMATVADITSIELPENTAPDSYNLMPLIKGESYQSPLREATVHNTYKNKWGLRQGKWLYINNSTGEETKMPESFKKLRGYSDFETKGLLFDMENDPEQHVNLYEKHPETISKMDELLQQYREESSSIRQLRSDVK</sequence>
<dbReference type="EMBL" id="JAUJEB010000008">
    <property type="protein sequence ID" value="MDN5216349.1"/>
    <property type="molecule type" value="Genomic_DNA"/>
</dbReference>
<dbReference type="Gene3D" id="3.40.720.10">
    <property type="entry name" value="Alkaline Phosphatase, subunit A"/>
    <property type="match status" value="1"/>
</dbReference>